<feature type="transmembrane region" description="Helical" evidence="2">
    <location>
        <begin position="228"/>
        <end position="249"/>
    </location>
</feature>
<gene>
    <name evidence="3" type="ORF">MMF97_05815</name>
</gene>
<evidence type="ECO:0000256" key="2">
    <source>
        <dbReference type="SAM" id="Phobius"/>
    </source>
</evidence>
<feature type="coiled-coil region" evidence="1">
    <location>
        <begin position="54"/>
        <end position="113"/>
    </location>
</feature>
<feature type="transmembrane region" description="Helical" evidence="2">
    <location>
        <begin position="196"/>
        <end position="216"/>
    </location>
</feature>
<name>A0ABS9ZUD4_9SPHI</name>
<comment type="caution">
    <text evidence="3">The sequence shown here is derived from an EMBL/GenBank/DDBJ whole genome shotgun (WGS) entry which is preliminary data.</text>
</comment>
<dbReference type="Proteomes" id="UP001165460">
    <property type="component" value="Unassembled WGS sequence"/>
</dbReference>
<dbReference type="EMBL" id="JALGBH010000001">
    <property type="protein sequence ID" value="MCJ0742221.1"/>
    <property type="molecule type" value="Genomic_DNA"/>
</dbReference>
<protein>
    <recommendedName>
        <fullName evidence="5">Beta-carotene 15,15'-monooxygenase</fullName>
    </recommendedName>
</protein>
<accession>A0ABS9ZUD4</accession>
<dbReference type="RefSeq" id="WP_243360500.1">
    <property type="nucleotide sequence ID" value="NZ_JALGBH010000001.1"/>
</dbReference>
<evidence type="ECO:0008006" key="5">
    <source>
        <dbReference type="Google" id="ProtNLM"/>
    </source>
</evidence>
<keyword evidence="1" id="KW-0175">Coiled coil</keyword>
<keyword evidence="2" id="KW-1133">Transmembrane helix</keyword>
<keyword evidence="2" id="KW-0812">Transmembrane</keyword>
<sequence>MESINKIFSLKKQTIPAVNSDAESNHDEVQVRITYYQSGYGASQKASGQALTLKACLQNVYSSFEEQCRKLKEEQQKLKQPYIEDKIRQESELRNAETALSIHQDKLEQNDQKAELIKQAIETVKSNPEKHGVTDTKQPHALFYIGLLLLIPISIYLFVFYISATYSALFKTFSDDSLSTAIFDAQALNNAKREGWLEGVLVLTIPTVFLGLGYIIHMMQKGKGLKNFFRLAALFLITFLFDGLLAYQIEKKIYDFSKTPTTPPYNLKVAIGEAEFWMIIFAGFVVYIIWGLVFDFVMKEFENIDKIKAFIRNKQQELNRLNDTRSQIIKDMEDTKQLISTIKGRIEVLQNKIDGFILNIKQYLHYHNQYVEGWFQAINAELALPEAKKNSILAECEAVANEHLESLDLIKPKHQHVIYSKVS</sequence>
<feature type="coiled-coil region" evidence="1">
    <location>
        <begin position="304"/>
        <end position="352"/>
    </location>
</feature>
<organism evidence="3 4">
    <name type="scientific">Pedobacter montanisoli</name>
    <dbReference type="NCBI Taxonomy" id="2923277"/>
    <lineage>
        <taxon>Bacteria</taxon>
        <taxon>Pseudomonadati</taxon>
        <taxon>Bacteroidota</taxon>
        <taxon>Sphingobacteriia</taxon>
        <taxon>Sphingobacteriales</taxon>
        <taxon>Sphingobacteriaceae</taxon>
        <taxon>Pedobacter</taxon>
    </lineage>
</organism>
<feature type="transmembrane region" description="Helical" evidence="2">
    <location>
        <begin position="141"/>
        <end position="164"/>
    </location>
</feature>
<feature type="transmembrane region" description="Helical" evidence="2">
    <location>
        <begin position="276"/>
        <end position="298"/>
    </location>
</feature>
<keyword evidence="4" id="KW-1185">Reference proteome</keyword>
<keyword evidence="2" id="KW-0472">Membrane</keyword>
<evidence type="ECO:0000256" key="1">
    <source>
        <dbReference type="SAM" id="Coils"/>
    </source>
</evidence>
<reference evidence="3" key="1">
    <citation type="submission" date="2022-03" db="EMBL/GenBank/DDBJ databases">
        <authorList>
            <person name="Woo C.Y."/>
        </authorList>
    </citation>
    <scope>NUCLEOTIDE SEQUENCE</scope>
    <source>
        <strain evidence="3">CYS-01</strain>
    </source>
</reference>
<evidence type="ECO:0000313" key="4">
    <source>
        <dbReference type="Proteomes" id="UP001165460"/>
    </source>
</evidence>
<proteinExistence type="predicted"/>
<evidence type="ECO:0000313" key="3">
    <source>
        <dbReference type="EMBL" id="MCJ0742221.1"/>
    </source>
</evidence>